<evidence type="ECO:0000259" key="2">
    <source>
        <dbReference type="Pfam" id="PF03478"/>
    </source>
</evidence>
<feature type="compositionally biased region" description="Basic and acidic residues" evidence="1">
    <location>
        <begin position="44"/>
        <end position="53"/>
    </location>
</feature>
<name>R7W432_AEGTA</name>
<evidence type="ECO:0000313" key="3">
    <source>
        <dbReference type="EnsemblPlants" id="EMT14876"/>
    </source>
</evidence>
<dbReference type="ExpressionAtlas" id="R7W432">
    <property type="expression patterns" value="baseline"/>
</dbReference>
<dbReference type="Pfam" id="PF03478">
    <property type="entry name" value="Beta-prop_KIB1-4"/>
    <property type="match status" value="1"/>
</dbReference>
<feature type="domain" description="KIB1-4 beta-propeller" evidence="2">
    <location>
        <begin position="121"/>
        <end position="356"/>
    </location>
</feature>
<dbReference type="InterPro" id="IPR005174">
    <property type="entry name" value="KIB1-4_b-propeller"/>
</dbReference>
<feature type="compositionally biased region" description="Gly residues" evidence="1">
    <location>
        <begin position="8"/>
        <end position="25"/>
    </location>
</feature>
<reference evidence="3" key="1">
    <citation type="submission" date="2015-06" db="UniProtKB">
        <authorList>
            <consortium name="EnsemblPlants"/>
        </authorList>
    </citation>
    <scope>IDENTIFICATION</scope>
</reference>
<organism evidence="3">
    <name type="scientific">Aegilops tauschii</name>
    <name type="common">Tausch's goatgrass</name>
    <name type="synonym">Aegilops squarrosa</name>
    <dbReference type="NCBI Taxonomy" id="37682"/>
    <lineage>
        <taxon>Eukaryota</taxon>
        <taxon>Viridiplantae</taxon>
        <taxon>Streptophyta</taxon>
        <taxon>Embryophyta</taxon>
        <taxon>Tracheophyta</taxon>
        <taxon>Spermatophyta</taxon>
        <taxon>Magnoliopsida</taxon>
        <taxon>Liliopsida</taxon>
        <taxon>Poales</taxon>
        <taxon>Poaceae</taxon>
        <taxon>BOP clade</taxon>
        <taxon>Pooideae</taxon>
        <taxon>Triticodae</taxon>
        <taxon>Triticeae</taxon>
        <taxon>Triticinae</taxon>
        <taxon>Aegilops</taxon>
    </lineage>
</organism>
<accession>R7W432</accession>
<dbReference type="EnsemblPlants" id="EMT14876">
    <property type="protein sequence ID" value="EMT14876"/>
    <property type="gene ID" value="F775_22736"/>
</dbReference>
<protein>
    <recommendedName>
        <fullName evidence="2">KIB1-4 beta-propeller domain-containing protein</fullName>
    </recommendedName>
</protein>
<feature type="region of interest" description="Disordered" evidence="1">
    <location>
        <begin position="1"/>
        <end position="55"/>
    </location>
</feature>
<evidence type="ECO:0000256" key="1">
    <source>
        <dbReference type="SAM" id="MobiDB-lite"/>
    </source>
</evidence>
<proteinExistence type="predicted"/>
<sequence length="398" mass="43964">MEDCLDGAGAGNGDEGSSRCGGGLKGSQSAGMKEQQRPGIVDDAESRVEEQPRTNRTRKNKYYCENVLPNCSSPVSVQQMWQTVTQASADRSKFFLAPKPYPPLHPALLWIVLRDKTYLTFPHGKIHHLDLDYDDIEFRVSAGSMLFLVFCDRSCCLMNPSTGGATPQQISLDKDDMDQRYHSFDRISKVVVSDKIVALLAMDKVKIFARGQPQGFGTCSAKVWEPPGETHVVDIAIFKEKLYVLAAEYGNGCLEPPELHALDTCDEQAAVSSVQCVSAAPRDHVKTDSTAGCQLGIFFYLVASGHQLLLVERQVDVDHWDPFYVRAIRTRFEVSEAVGLSGSGPGHWSKVDTLMGACSVCQPRLLRVAPCPAWSSRRLRLRYDRTESASSERAEEGP</sequence>
<dbReference type="PANTHER" id="PTHR33110">
    <property type="entry name" value="F-BOX/KELCH-REPEAT PROTEIN-RELATED"/>
    <property type="match status" value="1"/>
</dbReference>
<dbReference type="AlphaFoldDB" id="R7W432"/>
<dbReference type="PANTHER" id="PTHR33110:SF78">
    <property type="entry name" value="OS06G0148900 PROTEIN"/>
    <property type="match status" value="1"/>
</dbReference>